<sequence>MVIPLVNSIYRWLSFRSISRISQSTENPFDTQKQVLFSLLKKARHTEIGKEFDFSNITSIRKFQEQVPIRDYDELKSYIDRMRTGQKDVLWPGEMRWFAKSSGTTGTKSKFLPVSRQALKENHFRAGRDMFTYFIKEFPENELFKGKCLTLGGSHQIDHIGGSQSVGDLSAILIANMPKWSNFYRTPKREIVLIADFEEKLEKMIKEVVSQNVTSLAGAPSWNLVLIKRVLEVTGKDTLLEVWPNLELFIHGGVSFSPYREQFHKVIPSSSMRYMETYNASEGFFAFQDDLNRSDMMLLLDHGIFYEFVAVEDIDKEKPRAYTIGEVEQGKNYAIVISTNSGLWRYLIGDTVIFTSTFPHRIKISGRTRHFINAFGEEVIVDNADVAINAACEMTGARVVEYTAGPIFMTDTSKGGHEWLIEFDAPPADLEEFITILDEKLCSVNSDYEAKRYKGITLDRPVVHALKKGVFYKWLDSKGKMGGQNKIPRLYNSREYVNELIDLNESL</sequence>
<reference evidence="3 4" key="1">
    <citation type="submission" date="2016-09" db="EMBL/GenBank/DDBJ databases">
        <authorList>
            <person name="Capua I."/>
            <person name="De Benedictis P."/>
            <person name="Joannis T."/>
            <person name="Lombin L.H."/>
            <person name="Cattoli G."/>
        </authorList>
    </citation>
    <scope>NUCLEOTIDE SEQUENCE [LARGE SCALE GENOMIC DNA]</scope>
    <source>
        <strain evidence="3 4">A7P-90m</strain>
    </source>
</reference>
<name>A0A1G6H7Z9_9BACT</name>
<dbReference type="GO" id="GO:0005737">
    <property type="term" value="C:cytoplasm"/>
    <property type="evidence" value="ECO:0007669"/>
    <property type="project" value="TreeGrafter"/>
</dbReference>
<dbReference type="GO" id="GO:0016881">
    <property type="term" value="F:acid-amino acid ligase activity"/>
    <property type="evidence" value="ECO:0007669"/>
    <property type="project" value="TreeGrafter"/>
</dbReference>
<dbReference type="InterPro" id="IPR055377">
    <property type="entry name" value="GH3_M"/>
</dbReference>
<protein>
    <submittedName>
        <fullName evidence="3">GH3 auxin-responsive promoter</fullName>
    </submittedName>
</protein>
<dbReference type="Pfam" id="PF03321">
    <property type="entry name" value="GH3"/>
    <property type="match status" value="1"/>
</dbReference>
<evidence type="ECO:0000259" key="1">
    <source>
        <dbReference type="Pfam" id="PF23571"/>
    </source>
</evidence>
<dbReference type="RefSeq" id="WP_212590496.1">
    <property type="nucleotide sequence ID" value="NZ_FMYP01000008.1"/>
</dbReference>
<evidence type="ECO:0000259" key="2">
    <source>
        <dbReference type="Pfam" id="PF23572"/>
    </source>
</evidence>
<evidence type="ECO:0000313" key="4">
    <source>
        <dbReference type="Proteomes" id="UP000199452"/>
    </source>
</evidence>
<dbReference type="AlphaFoldDB" id="A0A1G6H7Z9"/>
<dbReference type="Pfam" id="PF23572">
    <property type="entry name" value="GH3_C"/>
    <property type="match status" value="1"/>
</dbReference>
<feature type="domain" description="GH3 C-terminal" evidence="2">
    <location>
        <begin position="383"/>
        <end position="495"/>
    </location>
</feature>
<dbReference type="PANTHER" id="PTHR31901:SF9">
    <property type="entry name" value="GH3 DOMAIN-CONTAINING PROTEIN"/>
    <property type="match status" value="1"/>
</dbReference>
<dbReference type="PANTHER" id="PTHR31901">
    <property type="entry name" value="GH3 DOMAIN-CONTAINING PROTEIN"/>
    <property type="match status" value="1"/>
</dbReference>
<dbReference type="InterPro" id="IPR055378">
    <property type="entry name" value="GH3_C"/>
</dbReference>
<organism evidence="3 4">
    <name type="scientific">Williamwhitmania taraxaci</name>
    <dbReference type="NCBI Taxonomy" id="1640674"/>
    <lineage>
        <taxon>Bacteria</taxon>
        <taxon>Pseudomonadati</taxon>
        <taxon>Bacteroidota</taxon>
        <taxon>Bacteroidia</taxon>
        <taxon>Bacteroidales</taxon>
        <taxon>Williamwhitmaniaceae</taxon>
        <taxon>Williamwhitmania</taxon>
    </lineage>
</organism>
<accession>A0A1G6H7Z9</accession>
<evidence type="ECO:0000313" key="3">
    <source>
        <dbReference type="EMBL" id="SDB90382.1"/>
    </source>
</evidence>
<proteinExistence type="predicted"/>
<dbReference type="STRING" id="1640674.SAMN05216323_100818"/>
<dbReference type="Proteomes" id="UP000199452">
    <property type="component" value="Unassembled WGS sequence"/>
</dbReference>
<dbReference type="EMBL" id="FMYP01000008">
    <property type="protein sequence ID" value="SDB90382.1"/>
    <property type="molecule type" value="Genomic_DNA"/>
</dbReference>
<dbReference type="InterPro" id="IPR004993">
    <property type="entry name" value="GH3"/>
</dbReference>
<feature type="domain" description="GH3 middle" evidence="1">
    <location>
        <begin position="298"/>
        <end position="367"/>
    </location>
</feature>
<gene>
    <name evidence="3" type="ORF">SAMN05216323_100818</name>
</gene>
<dbReference type="Pfam" id="PF23571">
    <property type="entry name" value="GH3_M"/>
    <property type="match status" value="1"/>
</dbReference>
<keyword evidence="4" id="KW-1185">Reference proteome</keyword>